<feature type="compositionally biased region" description="Pro residues" evidence="1">
    <location>
        <begin position="85"/>
        <end position="101"/>
    </location>
</feature>
<feature type="region of interest" description="Disordered" evidence="1">
    <location>
        <begin position="18"/>
        <end position="195"/>
    </location>
</feature>
<evidence type="ECO:0000256" key="1">
    <source>
        <dbReference type="SAM" id="MobiDB-lite"/>
    </source>
</evidence>
<dbReference type="Proteomes" id="UP000007264">
    <property type="component" value="Unassembled WGS sequence"/>
</dbReference>
<comment type="caution">
    <text evidence="2">The sequence shown here is derived from an EMBL/GenBank/DDBJ whole genome shotgun (WGS) entry which is preliminary data.</text>
</comment>
<dbReference type="KEGG" id="csl:COCSUDRAFT_53578"/>
<gene>
    <name evidence="2" type="ORF">COCSUDRAFT_53578</name>
</gene>
<evidence type="ECO:0000313" key="3">
    <source>
        <dbReference type="Proteomes" id="UP000007264"/>
    </source>
</evidence>
<keyword evidence="3" id="KW-1185">Reference proteome</keyword>
<feature type="compositionally biased region" description="Polar residues" evidence="1">
    <location>
        <begin position="59"/>
        <end position="69"/>
    </location>
</feature>
<dbReference type="OrthoDB" id="10605136at2759"/>
<sequence length="195" mass="20165">MSGGSCAVGLGELDQPGLIGKGGLPQQQHHNHLHHMQMAQQPLPPVRTTLPALAVPGQEATSSRSTLSEGDTFEPGSGTACSSPTTPPCSPPAYPGSPPSAPRKKSPGKLAPRYTGDAARSLLGPLPTRRALLPAFDAAAGAQEGAPQDVQPPQQPGRNDVPSASKRLGQSSTPTHGVPKRTRRDTEDESQGESR</sequence>
<dbReference type="EMBL" id="AGSI01000009">
    <property type="protein sequence ID" value="EIE22551.1"/>
    <property type="molecule type" value="Genomic_DNA"/>
</dbReference>
<protein>
    <submittedName>
        <fullName evidence="2">Uncharacterized protein</fullName>
    </submittedName>
</protein>
<dbReference type="GeneID" id="17040539"/>
<name>I0YVY2_COCSC</name>
<reference evidence="2 3" key="1">
    <citation type="journal article" date="2012" name="Genome Biol.">
        <title>The genome of the polar eukaryotic microalga coccomyxa subellipsoidea reveals traits of cold adaptation.</title>
        <authorList>
            <person name="Blanc G."/>
            <person name="Agarkova I."/>
            <person name="Grimwood J."/>
            <person name="Kuo A."/>
            <person name="Brueggeman A."/>
            <person name="Dunigan D."/>
            <person name="Gurnon J."/>
            <person name="Ladunga I."/>
            <person name="Lindquist E."/>
            <person name="Lucas S."/>
            <person name="Pangilinan J."/>
            <person name="Proschold T."/>
            <person name="Salamov A."/>
            <person name="Schmutz J."/>
            <person name="Weeks D."/>
            <person name="Yamada T."/>
            <person name="Claverie J.M."/>
            <person name="Grigoriev I."/>
            <person name="Van Etten J."/>
            <person name="Lomsadze A."/>
            <person name="Borodovsky M."/>
        </authorList>
    </citation>
    <scope>NUCLEOTIDE SEQUENCE [LARGE SCALE GENOMIC DNA]</scope>
    <source>
        <strain evidence="2 3">C-169</strain>
    </source>
</reference>
<dbReference type="AlphaFoldDB" id="I0YVY2"/>
<feature type="compositionally biased region" description="Low complexity" evidence="1">
    <location>
        <begin position="131"/>
        <end position="149"/>
    </location>
</feature>
<organism evidence="2 3">
    <name type="scientific">Coccomyxa subellipsoidea (strain C-169)</name>
    <name type="common">Green microalga</name>
    <dbReference type="NCBI Taxonomy" id="574566"/>
    <lineage>
        <taxon>Eukaryota</taxon>
        <taxon>Viridiplantae</taxon>
        <taxon>Chlorophyta</taxon>
        <taxon>core chlorophytes</taxon>
        <taxon>Trebouxiophyceae</taxon>
        <taxon>Trebouxiophyceae incertae sedis</taxon>
        <taxon>Coccomyxaceae</taxon>
        <taxon>Coccomyxa</taxon>
        <taxon>Coccomyxa subellipsoidea</taxon>
    </lineage>
</organism>
<evidence type="ECO:0000313" key="2">
    <source>
        <dbReference type="EMBL" id="EIE22551.1"/>
    </source>
</evidence>
<dbReference type="RefSeq" id="XP_005647095.1">
    <property type="nucleotide sequence ID" value="XM_005647038.1"/>
</dbReference>
<proteinExistence type="predicted"/>
<accession>I0YVY2</accession>
<feature type="compositionally biased region" description="Low complexity" evidence="1">
    <location>
        <begin position="75"/>
        <end position="84"/>
    </location>
</feature>